<dbReference type="GO" id="GO:0015846">
    <property type="term" value="P:polyamine transport"/>
    <property type="evidence" value="ECO:0007669"/>
    <property type="project" value="InterPro"/>
</dbReference>
<evidence type="ECO:0000256" key="3">
    <source>
        <dbReference type="ARBA" id="ARBA00022729"/>
    </source>
</evidence>
<evidence type="ECO:0000313" key="6">
    <source>
        <dbReference type="Proteomes" id="UP000281112"/>
    </source>
</evidence>
<dbReference type="OrthoDB" id="9769319at2"/>
<dbReference type="CDD" id="cd13590">
    <property type="entry name" value="PBP2_PotD_PotF_like"/>
    <property type="match status" value="1"/>
</dbReference>
<keyword evidence="4" id="KW-0574">Periplasm</keyword>
<comment type="subcellular location">
    <subcellularLocation>
        <location evidence="1">Periplasm</location>
    </subcellularLocation>
</comment>
<proteinExistence type="predicted"/>
<dbReference type="InterPro" id="IPR006059">
    <property type="entry name" value="SBP"/>
</dbReference>
<dbReference type="GO" id="GO:0019808">
    <property type="term" value="F:polyamine binding"/>
    <property type="evidence" value="ECO:0007669"/>
    <property type="project" value="InterPro"/>
</dbReference>
<keyword evidence="3" id="KW-0732">Signal</keyword>
<reference evidence="5 6" key="1">
    <citation type="submission" date="2018-11" db="EMBL/GenBank/DDBJ databases">
        <title>Vibrio LJC006 sp. nov., isolated from seawater during the bloom of the enteromorpha.</title>
        <authorList>
            <person name="Liang J."/>
        </authorList>
    </citation>
    <scope>NUCLEOTIDE SEQUENCE [LARGE SCALE GENOMIC DNA]</scope>
    <source>
        <strain evidence="5 6">LJC006</strain>
    </source>
</reference>
<evidence type="ECO:0000313" key="5">
    <source>
        <dbReference type="EMBL" id="RQW63081.1"/>
    </source>
</evidence>
<evidence type="ECO:0000256" key="4">
    <source>
        <dbReference type="ARBA" id="ARBA00022764"/>
    </source>
</evidence>
<organism evidence="5 6">
    <name type="scientific">Vibrio viridaestus</name>
    <dbReference type="NCBI Taxonomy" id="2487322"/>
    <lineage>
        <taxon>Bacteria</taxon>
        <taxon>Pseudomonadati</taxon>
        <taxon>Pseudomonadota</taxon>
        <taxon>Gammaproteobacteria</taxon>
        <taxon>Vibrionales</taxon>
        <taxon>Vibrionaceae</taxon>
        <taxon>Vibrio</taxon>
    </lineage>
</organism>
<dbReference type="Proteomes" id="UP000281112">
    <property type="component" value="Unassembled WGS sequence"/>
</dbReference>
<evidence type="ECO:0000256" key="2">
    <source>
        <dbReference type="ARBA" id="ARBA00022448"/>
    </source>
</evidence>
<dbReference type="PRINTS" id="PR00909">
    <property type="entry name" value="SPERMDNBNDNG"/>
</dbReference>
<dbReference type="Gene3D" id="3.40.190.10">
    <property type="entry name" value="Periplasmic binding protein-like II"/>
    <property type="match status" value="2"/>
</dbReference>
<accession>A0A3N9TFQ8</accession>
<dbReference type="Pfam" id="PF13416">
    <property type="entry name" value="SBP_bac_8"/>
    <property type="match status" value="1"/>
</dbReference>
<dbReference type="GO" id="GO:0042597">
    <property type="term" value="C:periplasmic space"/>
    <property type="evidence" value="ECO:0007669"/>
    <property type="project" value="UniProtKB-SubCell"/>
</dbReference>
<keyword evidence="2" id="KW-0813">Transport</keyword>
<name>A0A3N9TFQ8_9VIBR</name>
<dbReference type="InterPro" id="IPR001188">
    <property type="entry name" value="Sperm_putr-bd"/>
</dbReference>
<dbReference type="EMBL" id="RJVQ01000004">
    <property type="protein sequence ID" value="RQW63081.1"/>
    <property type="molecule type" value="Genomic_DNA"/>
</dbReference>
<dbReference type="PANTHER" id="PTHR30222">
    <property type="entry name" value="SPERMIDINE/PUTRESCINE-BINDING PERIPLASMIC PROTEIN"/>
    <property type="match status" value="1"/>
</dbReference>
<keyword evidence="6" id="KW-1185">Reference proteome</keyword>
<sequence length="348" mass="39492">MKTIKKLALTVMACLPIVSVAKGLNIYLWEDTLSNKVLSNWESETDIPINRFHFDNDDERSLLMLKSVQLPFDIIVLDNVSAQIFARQDAFEDLSDLKGRNNIDPKWNDVCGSHAIPYFWGSVGILYRKSIFKDNPPNSWSDFMNPPDNVRGHIGIIQDSIETLLPAMYSLGVSPATDNIDSLKTGYEMMSKLNKDILTYEYALSYVRSHKNSENLYMALAYSGDQASLNRFFKNNDWSFVTPEGAPYLWFDCMAINSNSEHKEEAKKFLNYLTQPKVAAQNALDIGGATPNIKALDFLPDSYKNDRAIFPEPTRMKYAIVDQELSPQNLNIRAKIINSLITQHEANP</sequence>
<gene>
    <name evidence="5" type="ORF">EES38_12290</name>
</gene>
<dbReference type="PANTHER" id="PTHR30222:SF12">
    <property type="entry name" value="NORSPERMIDINE SENSOR"/>
    <property type="match status" value="1"/>
</dbReference>
<evidence type="ECO:0000256" key="1">
    <source>
        <dbReference type="ARBA" id="ARBA00004418"/>
    </source>
</evidence>
<dbReference type="SUPFAM" id="SSF53850">
    <property type="entry name" value="Periplasmic binding protein-like II"/>
    <property type="match status" value="1"/>
</dbReference>
<dbReference type="AlphaFoldDB" id="A0A3N9TFQ8"/>
<comment type="caution">
    <text evidence="5">The sequence shown here is derived from an EMBL/GenBank/DDBJ whole genome shotgun (WGS) entry which is preliminary data.</text>
</comment>
<protein>
    <submittedName>
        <fullName evidence="5">Spermidine/putrescine ABC transporter substrate-binding protein</fullName>
    </submittedName>
</protein>